<evidence type="ECO:0000313" key="10">
    <source>
        <dbReference type="EMBL" id="GEK19869.1"/>
    </source>
</evidence>
<name>A0A510UZ37_9CELL</name>
<sequence>MAANRVERWERRSEWPLSIAAVIFLLAYGLPIAIPTMSYDARVACEIVVRITWVVFAIDYFGRLALSERRWGFVKRHPLDLAVILLPILRPLRLLRLVALVGVLNRVGSHTLRGRVVTYVVGSTALLITCGALAVTDAERGQSGTNIANLGDGFWWAITTMTTVGYGDRYPVTTTGRFVAAALMVAGIALLGVVTATLASWLVERVAEATDDDQAATRVQVEQLTAEVRRLADELAASSAGPGGDRLPR</sequence>
<keyword evidence="3 8" id="KW-0812">Transmembrane</keyword>
<dbReference type="SUPFAM" id="SSF81324">
    <property type="entry name" value="Voltage-gated potassium channels"/>
    <property type="match status" value="1"/>
</dbReference>
<keyword evidence="6 8" id="KW-0472">Membrane</keyword>
<gene>
    <name evidence="10" type="ORF">CXY01_03890</name>
</gene>
<evidence type="ECO:0000256" key="3">
    <source>
        <dbReference type="ARBA" id="ARBA00022692"/>
    </source>
</evidence>
<accession>A0A510UZ37</accession>
<feature type="transmembrane region" description="Helical" evidence="8">
    <location>
        <begin position="178"/>
        <end position="203"/>
    </location>
</feature>
<dbReference type="Gene3D" id="1.20.120.350">
    <property type="entry name" value="Voltage-gated potassium channels. Chain C"/>
    <property type="match status" value="1"/>
</dbReference>
<evidence type="ECO:0000256" key="4">
    <source>
        <dbReference type="ARBA" id="ARBA00022989"/>
    </source>
</evidence>
<proteinExistence type="predicted"/>
<evidence type="ECO:0000256" key="1">
    <source>
        <dbReference type="ARBA" id="ARBA00004141"/>
    </source>
</evidence>
<evidence type="ECO:0000256" key="6">
    <source>
        <dbReference type="ARBA" id="ARBA00023136"/>
    </source>
</evidence>
<evidence type="ECO:0000256" key="2">
    <source>
        <dbReference type="ARBA" id="ARBA00022448"/>
    </source>
</evidence>
<dbReference type="PANTHER" id="PTHR11537:SF254">
    <property type="entry name" value="POTASSIUM VOLTAGE-GATED CHANNEL PROTEIN SHAB"/>
    <property type="match status" value="1"/>
</dbReference>
<keyword evidence="4 8" id="KW-1133">Transmembrane helix</keyword>
<feature type="transmembrane region" description="Helical" evidence="8">
    <location>
        <begin position="78"/>
        <end position="104"/>
    </location>
</feature>
<keyword evidence="11" id="KW-1185">Reference proteome</keyword>
<dbReference type="Proteomes" id="UP000321118">
    <property type="component" value="Unassembled WGS sequence"/>
</dbReference>
<dbReference type="InterPro" id="IPR027359">
    <property type="entry name" value="Volt_channel_dom_sf"/>
</dbReference>
<dbReference type="PANTHER" id="PTHR11537">
    <property type="entry name" value="VOLTAGE-GATED POTASSIUM CHANNEL"/>
    <property type="match status" value="1"/>
</dbReference>
<dbReference type="InterPro" id="IPR028325">
    <property type="entry name" value="VG_K_chnl"/>
</dbReference>
<keyword evidence="5" id="KW-0406">Ion transport</keyword>
<dbReference type="AlphaFoldDB" id="A0A510UZ37"/>
<evidence type="ECO:0000256" key="5">
    <source>
        <dbReference type="ARBA" id="ARBA00023065"/>
    </source>
</evidence>
<dbReference type="EMBL" id="BJUB01000001">
    <property type="protein sequence ID" value="GEK19869.1"/>
    <property type="molecule type" value="Genomic_DNA"/>
</dbReference>
<dbReference type="Gene3D" id="1.20.5.110">
    <property type="match status" value="1"/>
</dbReference>
<feature type="transmembrane region" description="Helical" evidence="8">
    <location>
        <begin position="15"/>
        <end position="35"/>
    </location>
</feature>
<dbReference type="Pfam" id="PF07885">
    <property type="entry name" value="Ion_trans_2"/>
    <property type="match status" value="1"/>
</dbReference>
<reference evidence="10 11" key="1">
    <citation type="submission" date="2019-07" db="EMBL/GenBank/DDBJ databases">
        <title>Whole genome shotgun sequence of Cellulomonas xylanilytica NBRC 101102.</title>
        <authorList>
            <person name="Hosoyama A."/>
            <person name="Uohara A."/>
            <person name="Ohji S."/>
            <person name="Ichikawa N."/>
        </authorList>
    </citation>
    <scope>NUCLEOTIDE SEQUENCE [LARGE SCALE GENOMIC DNA]</scope>
    <source>
        <strain evidence="10 11">NBRC 101102</strain>
    </source>
</reference>
<keyword evidence="2" id="KW-0813">Transport</keyword>
<dbReference type="GO" id="GO:0005249">
    <property type="term" value="F:voltage-gated potassium channel activity"/>
    <property type="evidence" value="ECO:0007669"/>
    <property type="project" value="InterPro"/>
</dbReference>
<dbReference type="Gene3D" id="1.10.287.70">
    <property type="match status" value="1"/>
</dbReference>
<comment type="caution">
    <text evidence="10">The sequence shown here is derived from an EMBL/GenBank/DDBJ whole genome shotgun (WGS) entry which is preliminary data.</text>
</comment>
<organism evidence="10 11">
    <name type="scientific">Cellulomonas xylanilytica</name>
    <dbReference type="NCBI Taxonomy" id="233583"/>
    <lineage>
        <taxon>Bacteria</taxon>
        <taxon>Bacillati</taxon>
        <taxon>Actinomycetota</taxon>
        <taxon>Actinomycetes</taxon>
        <taxon>Micrococcales</taxon>
        <taxon>Cellulomonadaceae</taxon>
        <taxon>Cellulomonas</taxon>
    </lineage>
</organism>
<dbReference type="GO" id="GO:0008076">
    <property type="term" value="C:voltage-gated potassium channel complex"/>
    <property type="evidence" value="ECO:0007669"/>
    <property type="project" value="InterPro"/>
</dbReference>
<feature type="domain" description="Potassium channel" evidence="9">
    <location>
        <begin position="129"/>
        <end position="203"/>
    </location>
</feature>
<evidence type="ECO:0000259" key="9">
    <source>
        <dbReference type="Pfam" id="PF07885"/>
    </source>
</evidence>
<comment type="subcellular location">
    <subcellularLocation>
        <location evidence="1">Membrane</location>
        <topology evidence="1">Multi-pass membrane protein</topology>
    </subcellularLocation>
</comment>
<evidence type="ECO:0000256" key="7">
    <source>
        <dbReference type="ARBA" id="ARBA00023303"/>
    </source>
</evidence>
<protein>
    <submittedName>
        <fullName evidence="10">Ion transporter</fullName>
    </submittedName>
</protein>
<keyword evidence="7" id="KW-0407">Ion channel</keyword>
<feature type="transmembrane region" description="Helical" evidence="8">
    <location>
        <begin position="116"/>
        <end position="135"/>
    </location>
</feature>
<dbReference type="InterPro" id="IPR013099">
    <property type="entry name" value="K_chnl_dom"/>
</dbReference>
<evidence type="ECO:0000313" key="11">
    <source>
        <dbReference type="Proteomes" id="UP000321118"/>
    </source>
</evidence>
<dbReference type="GO" id="GO:0001508">
    <property type="term" value="P:action potential"/>
    <property type="evidence" value="ECO:0007669"/>
    <property type="project" value="TreeGrafter"/>
</dbReference>
<evidence type="ECO:0000256" key="8">
    <source>
        <dbReference type="SAM" id="Phobius"/>
    </source>
</evidence>
<feature type="transmembrane region" description="Helical" evidence="8">
    <location>
        <begin position="47"/>
        <end position="66"/>
    </location>
</feature>